<dbReference type="InterPro" id="IPR019793">
    <property type="entry name" value="Peroxidases_heam-ligand_BS"/>
</dbReference>
<dbReference type="FunFam" id="1.10.520.10:FF:000006">
    <property type="entry name" value="Peroxidase"/>
    <property type="match status" value="1"/>
</dbReference>
<feature type="binding site" evidence="19">
    <location>
        <position position="79"/>
    </location>
    <ligand>
        <name>Ca(2+)</name>
        <dbReference type="ChEBI" id="CHEBI:29108"/>
        <label>1</label>
    </ligand>
</feature>
<evidence type="ECO:0000256" key="21">
    <source>
        <dbReference type="PIRSR" id="PIRSR600823-5"/>
    </source>
</evidence>
<feature type="binding site" evidence="19">
    <location>
        <position position="77"/>
    </location>
    <ligand>
        <name>Ca(2+)</name>
        <dbReference type="ChEBI" id="CHEBI:29108"/>
        <label>1</label>
    </ligand>
</feature>
<evidence type="ECO:0000256" key="7">
    <source>
        <dbReference type="ARBA" id="ARBA00022559"/>
    </source>
</evidence>
<protein>
    <recommendedName>
        <fullName evidence="5 22">Peroxidase</fullName>
        <ecNumber evidence="5 22">1.11.1.7</ecNumber>
    </recommendedName>
</protein>
<dbReference type="PROSITE" id="PS50873">
    <property type="entry name" value="PEROXIDASE_4"/>
    <property type="match status" value="1"/>
</dbReference>
<dbReference type="EMBL" id="JAYMYQ010000005">
    <property type="protein sequence ID" value="KAK7328162.1"/>
    <property type="molecule type" value="Genomic_DNA"/>
</dbReference>
<name>A0AAN9L4U7_CANGL</name>
<feature type="disulfide bond" evidence="21">
    <location>
        <begin position="202"/>
        <end position="231"/>
    </location>
</feature>
<dbReference type="GO" id="GO:0140825">
    <property type="term" value="F:lactoperoxidase activity"/>
    <property type="evidence" value="ECO:0007669"/>
    <property type="project" value="UniProtKB-EC"/>
</dbReference>
<keyword evidence="16 22" id="KW-0376">Hydrogen peroxide</keyword>
<evidence type="ECO:0000256" key="16">
    <source>
        <dbReference type="ARBA" id="ARBA00023324"/>
    </source>
</evidence>
<keyword evidence="13 19" id="KW-0408">Iron</keyword>
<evidence type="ECO:0000256" key="5">
    <source>
        <dbReference type="ARBA" id="ARBA00012313"/>
    </source>
</evidence>
<dbReference type="PRINTS" id="PR00461">
    <property type="entry name" value="PLPEROXIDASE"/>
</dbReference>
<dbReference type="InterPro" id="IPR002016">
    <property type="entry name" value="Haem_peroxidase"/>
</dbReference>
<evidence type="ECO:0000313" key="24">
    <source>
        <dbReference type="EMBL" id="KAK7328162.1"/>
    </source>
</evidence>
<comment type="function">
    <text evidence="2">Removal of H(2)O(2), oxidation of toxic reductants, biosynthesis and degradation of lignin, suberization, auxin catabolism, response to environmental stresses such as wounding, pathogen attack and oxidative stress. These functions might be dependent on each isozyme/isoform in each plant tissue.</text>
</comment>
<proteinExistence type="inferred from homology"/>
<dbReference type="CDD" id="cd00693">
    <property type="entry name" value="secretory_peroxidase"/>
    <property type="match status" value="1"/>
</dbReference>
<keyword evidence="25" id="KW-1185">Reference proteome</keyword>
<dbReference type="Gene3D" id="1.10.520.10">
    <property type="match status" value="1"/>
</dbReference>
<dbReference type="PROSITE" id="PS00435">
    <property type="entry name" value="PEROXIDASE_1"/>
    <property type="match status" value="1"/>
</dbReference>
<dbReference type="GO" id="GO:0046872">
    <property type="term" value="F:metal ion binding"/>
    <property type="evidence" value="ECO:0007669"/>
    <property type="project" value="UniProtKB-UniRule"/>
</dbReference>
<keyword evidence="14 21" id="KW-1015">Disulfide bond</keyword>
<feature type="disulfide bond" evidence="21">
    <location>
        <begin position="75"/>
        <end position="80"/>
    </location>
</feature>
<dbReference type="AlphaFoldDB" id="A0AAN9L4U7"/>
<evidence type="ECO:0000256" key="10">
    <source>
        <dbReference type="ARBA" id="ARBA00022729"/>
    </source>
</evidence>
<feature type="active site" description="Proton acceptor" evidence="17">
    <location>
        <position position="73"/>
    </location>
</feature>
<evidence type="ECO:0000313" key="25">
    <source>
        <dbReference type="Proteomes" id="UP001367508"/>
    </source>
</evidence>
<evidence type="ECO:0000256" key="1">
    <source>
        <dbReference type="ARBA" id="ARBA00000189"/>
    </source>
</evidence>
<feature type="binding site" description="axial binding residue" evidence="19">
    <location>
        <position position="195"/>
    </location>
    <ligand>
        <name>heme b</name>
        <dbReference type="ChEBI" id="CHEBI:60344"/>
    </ligand>
    <ligandPart>
        <name>Fe</name>
        <dbReference type="ChEBI" id="CHEBI:18248"/>
    </ligandPart>
</feature>
<evidence type="ECO:0000256" key="6">
    <source>
        <dbReference type="ARBA" id="ARBA00022525"/>
    </source>
</evidence>
<evidence type="ECO:0000256" key="22">
    <source>
        <dbReference type="RuleBase" id="RU362060"/>
    </source>
</evidence>
<dbReference type="SUPFAM" id="SSF48113">
    <property type="entry name" value="Heme-dependent peroxidases"/>
    <property type="match status" value="1"/>
</dbReference>
<comment type="subcellular location">
    <subcellularLocation>
        <location evidence="3 22">Secreted</location>
    </subcellularLocation>
</comment>
<evidence type="ECO:0000259" key="23">
    <source>
        <dbReference type="PROSITE" id="PS50873"/>
    </source>
</evidence>
<dbReference type="GO" id="GO:0020037">
    <property type="term" value="F:heme binding"/>
    <property type="evidence" value="ECO:0007669"/>
    <property type="project" value="UniProtKB-UniRule"/>
</dbReference>
<comment type="caution">
    <text evidence="24">The sequence shown here is derived from an EMBL/GenBank/DDBJ whole genome shotgun (WGS) entry which is preliminary data.</text>
</comment>
<dbReference type="Proteomes" id="UP001367508">
    <property type="component" value="Unassembled WGS sequence"/>
</dbReference>
<evidence type="ECO:0000256" key="9">
    <source>
        <dbReference type="ARBA" id="ARBA00022723"/>
    </source>
</evidence>
<keyword evidence="12 22" id="KW-0560">Oxidoreductase</keyword>
<comment type="similarity">
    <text evidence="4">Belongs to the peroxidase family. Ascorbate peroxidase subfamily.</text>
</comment>
<feature type="binding site" evidence="19">
    <location>
        <position position="92"/>
    </location>
    <ligand>
        <name>Ca(2+)</name>
        <dbReference type="ChEBI" id="CHEBI:29108"/>
        <label>1</label>
    </ligand>
</feature>
<feature type="binding site" evidence="19">
    <location>
        <position position="83"/>
    </location>
    <ligand>
        <name>Ca(2+)</name>
        <dbReference type="ChEBI" id="CHEBI:29108"/>
        <label>1</label>
    </ligand>
</feature>
<keyword evidence="15" id="KW-0325">Glycoprotein</keyword>
<evidence type="ECO:0000256" key="3">
    <source>
        <dbReference type="ARBA" id="ARBA00004613"/>
    </source>
</evidence>
<evidence type="ECO:0000256" key="15">
    <source>
        <dbReference type="ARBA" id="ARBA00023180"/>
    </source>
</evidence>
<evidence type="ECO:0000256" key="19">
    <source>
        <dbReference type="PIRSR" id="PIRSR600823-3"/>
    </source>
</evidence>
<reference evidence="24 25" key="1">
    <citation type="submission" date="2024-01" db="EMBL/GenBank/DDBJ databases">
        <title>The genomes of 5 underutilized Papilionoideae crops provide insights into root nodulation and disease resistanc.</title>
        <authorList>
            <person name="Jiang F."/>
        </authorList>
    </citation>
    <scope>NUCLEOTIDE SEQUENCE [LARGE SCALE GENOMIC DNA]</scope>
    <source>
        <strain evidence="24">LVBAO_FW01</strain>
        <tissue evidence="24">Leaves</tissue>
    </source>
</reference>
<dbReference type="InterPro" id="IPR010255">
    <property type="entry name" value="Haem_peroxidase_sf"/>
</dbReference>
<evidence type="ECO:0000256" key="2">
    <source>
        <dbReference type="ARBA" id="ARBA00002322"/>
    </source>
</evidence>
<evidence type="ECO:0000256" key="4">
    <source>
        <dbReference type="ARBA" id="ARBA00006873"/>
    </source>
</evidence>
<keyword evidence="10 22" id="KW-0732">Signal</keyword>
<dbReference type="EC" id="1.11.1.7" evidence="5 22"/>
<evidence type="ECO:0000256" key="8">
    <source>
        <dbReference type="ARBA" id="ARBA00022617"/>
    </source>
</evidence>
<accession>A0AAN9L4U7</accession>
<feature type="binding site" evidence="19">
    <location>
        <position position="196"/>
    </location>
    <ligand>
        <name>Ca(2+)</name>
        <dbReference type="ChEBI" id="CHEBI:29108"/>
        <label>2</label>
    </ligand>
</feature>
<feature type="chain" id="PRO_5042664688" description="Peroxidase" evidence="22">
    <location>
        <begin position="26"/>
        <end position="323"/>
    </location>
</feature>
<dbReference type="InterPro" id="IPR000823">
    <property type="entry name" value="Peroxidase_pln"/>
</dbReference>
<dbReference type="GO" id="GO:0005576">
    <property type="term" value="C:extracellular region"/>
    <property type="evidence" value="ECO:0007669"/>
    <property type="project" value="UniProtKB-SubCell"/>
</dbReference>
<organism evidence="24 25">
    <name type="scientific">Canavalia gladiata</name>
    <name type="common">Sword bean</name>
    <name type="synonym">Dolichos gladiatus</name>
    <dbReference type="NCBI Taxonomy" id="3824"/>
    <lineage>
        <taxon>Eukaryota</taxon>
        <taxon>Viridiplantae</taxon>
        <taxon>Streptophyta</taxon>
        <taxon>Embryophyta</taxon>
        <taxon>Tracheophyta</taxon>
        <taxon>Spermatophyta</taxon>
        <taxon>Magnoliopsida</taxon>
        <taxon>eudicotyledons</taxon>
        <taxon>Gunneridae</taxon>
        <taxon>Pentapetalae</taxon>
        <taxon>rosids</taxon>
        <taxon>fabids</taxon>
        <taxon>Fabales</taxon>
        <taxon>Fabaceae</taxon>
        <taxon>Papilionoideae</taxon>
        <taxon>50 kb inversion clade</taxon>
        <taxon>NPAAA clade</taxon>
        <taxon>indigoferoid/millettioid clade</taxon>
        <taxon>Phaseoleae</taxon>
        <taxon>Canavalia</taxon>
    </lineage>
</organism>
<keyword evidence="8 22" id="KW-0349">Heme</keyword>
<sequence length="323" mass="35314">MEGVNLWKKSLVLVIVVFVEGIVKGVNGHGHGMRVGFYSNSCFRAECIVKSTVERYVKLDPTLAAGLLRLHFHDCFVRGCEGSVLLNGNGTERTAAPNVNLRGFEVIDDAKAQLESVCPGVVSCADILALAARDAVVLSGGDSWEVSTGRRDGSDSIDSETRALPAPNDSFPILKHKFSVLGLNLRDLVILSGGHTIGRTACKFFADRIYNSNGSDPSIDPSFVSTLRQICPHYEPKKRVALDTGSQFKVDSSYFVNLKKGRGILRSDQLLWTHASTRNIVKKYLSTSRFKAKFAKSMVKMGNIGVKTGAHGEIRKRCFAVNY</sequence>
<feature type="binding site" evidence="18">
    <location>
        <position position="165"/>
    </location>
    <ligand>
        <name>substrate</name>
    </ligand>
</feature>
<keyword evidence="7 22" id="KW-0575">Peroxidase</keyword>
<evidence type="ECO:0000256" key="17">
    <source>
        <dbReference type="PIRSR" id="PIRSR600823-1"/>
    </source>
</evidence>
<keyword evidence="11 19" id="KW-0106">Calcium</keyword>
<evidence type="ECO:0000256" key="11">
    <source>
        <dbReference type="ARBA" id="ARBA00022837"/>
    </source>
</evidence>
<comment type="cofactor">
    <cofactor evidence="19 22">
        <name>heme b</name>
        <dbReference type="ChEBI" id="CHEBI:60344"/>
    </cofactor>
    <text evidence="19 22">Binds 1 heme b (iron(II)-protoporphyrin IX) group per subunit.</text>
</comment>
<dbReference type="Gene3D" id="1.10.420.10">
    <property type="entry name" value="Peroxidase, domain 2"/>
    <property type="match status" value="1"/>
</dbReference>
<dbReference type="GO" id="GO:0006979">
    <property type="term" value="P:response to oxidative stress"/>
    <property type="evidence" value="ECO:0007669"/>
    <property type="project" value="UniProtKB-UniRule"/>
</dbReference>
<keyword evidence="9 19" id="KW-0479">Metal-binding</keyword>
<dbReference type="InterPro" id="IPR019794">
    <property type="entry name" value="Peroxidases_AS"/>
</dbReference>
<feature type="signal peptide" evidence="22">
    <location>
        <begin position="1"/>
        <end position="25"/>
    </location>
</feature>
<dbReference type="PRINTS" id="PR00458">
    <property type="entry name" value="PEROXIDASE"/>
</dbReference>
<feature type="site" description="Transition state stabilizer" evidence="20">
    <location>
        <position position="69"/>
    </location>
</feature>
<gene>
    <name evidence="24" type="ORF">VNO77_22259</name>
</gene>
<feature type="disulfide bond" evidence="21">
    <location>
        <begin position="42"/>
        <end position="118"/>
    </location>
</feature>
<dbReference type="InterPro" id="IPR033905">
    <property type="entry name" value="Secretory_peroxidase"/>
</dbReference>
<feature type="disulfide bond" evidence="21">
    <location>
        <begin position="124"/>
        <end position="318"/>
    </location>
</feature>
<feature type="binding site" evidence="19">
    <location>
        <position position="243"/>
    </location>
    <ligand>
        <name>Ca(2+)</name>
        <dbReference type="ChEBI" id="CHEBI:29108"/>
        <label>2</label>
    </ligand>
</feature>
<comment type="catalytic activity">
    <reaction evidence="1 22">
        <text>2 a phenolic donor + H2O2 = 2 a phenolic radical donor + 2 H2O</text>
        <dbReference type="Rhea" id="RHEA:56136"/>
        <dbReference type="ChEBI" id="CHEBI:15377"/>
        <dbReference type="ChEBI" id="CHEBI:16240"/>
        <dbReference type="ChEBI" id="CHEBI:139520"/>
        <dbReference type="ChEBI" id="CHEBI:139521"/>
        <dbReference type="EC" id="1.11.1.7"/>
    </reaction>
</comment>
<evidence type="ECO:0000256" key="14">
    <source>
        <dbReference type="ARBA" id="ARBA00023157"/>
    </source>
</evidence>
<feature type="binding site" evidence="19">
    <location>
        <position position="251"/>
    </location>
    <ligand>
        <name>Ca(2+)</name>
        <dbReference type="ChEBI" id="CHEBI:29108"/>
        <label>2</label>
    </ligand>
</feature>
<dbReference type="Pfam" id="PF00141">
    <property type="entry name" value="peroxidase"/>
    <property type="match status" value="1"/>
</dbReference>
<evidence type="ECO:0000256" key="12">
    <source>
        <dbReference type="ARBA" id="ARBA00023002"/>
    </source>
</evidence>
<comment type="cofactor">
    <cofactor evidence="19 22">
        <name>Ca(2+)</name>
        <dbReference type="ChEBI" id="CHEBI:29108"/>
    </cofactor>
    <text evidence="19 22">Binds 2 calcium ions per subunit.</text>
</comment>
<evidence type="ECO:0000256" key="13">
    <source>
        <dbReference type="ARBA" id="ARBA00023004"/>
    </source>
</evidence>
<dbReference type="FunFam" id="1.10.420.10:FF:000010">
    <property type="entry name" value="Peroxidase"/>
    <property type="match status" value="1"/>
</dbReference>
<dbReference type="PROSITE" id="PS00436">
    <property type="entry name" value="PEROXIDASE_2"/>
    <property type="match status" value="1"/>
</dbReference>
<evidence type="ECO:0000256" key="18">
    <source>
        <dbReference type="PIRSR" id="PIRSR600823-2"/>
    </source>
</evidence>
<comment type="similarity">
    <text evidence="22">Belongs to the peroxidase family. Classical plant (class III) peroxidase subfamily.</text>
</comment>
<dbReference type="GO" id="GO:0042744">
    <property type="term" value="P:hydrogen peroxide catabolic process"/>
    <property type="evidence" value="ECO:0007669"/>
    <property type="project" value="UniProtKB-KW"/>
</dbReference>
<evidence type="ECO:0000256" key="20">
    <source>
        <dbReference type="PIRSR" id="PIRSR600823-4"/>
    </source>
</evidence>
<feature type="domain" description="Plant heme peroxidase family profile" evidence="23">
    <location>
        <begin position="32"/>
        <end position="322"/>
    </location>
</feature>
<dbReference type="PANTHER" id="PTHR31235">
    <property type="entry name" value="PEROXIDASE 25-RELATED"/>
    <property type="match status" value="1"/>
</dbReference>
<feature type="binding site" evidence="19">
    <location>
        <position position="74"/>
    </location>
    <ligand>
        <name>Ca(2+)</name>
        <dbReference type="ChEBI" id="CHEBI:29108"/>
        <label>1</label>
    </ligand>
</feature>
<keyword evidence="6 22" id="KW-0964">Secreted</keyword>